<dbReference type="SUPFAM" id="SSF51045">
    <property type="entry name" value="WW domain"/>
    <property type="match status" value="4"/>
</dbReference>
<feature type="compositionally biased region" description="Polar residues" evidence="5">
    <location>
        <begin position="492"/>
        <end position="501"/>
    </location>
</feature>
<dbReference type="SUPFAM" id="SSF49562">
    <property type="entry name" value="C2 domain (Calcium/lipid-binding domain, CaLB)"/>
    <property type="match status" value="1"/>
</dbReference>
<dbReference type="GO" id="GO:0035329">
    <property type="term" value="P:hippo signaling"/>
    <property type="evidence" value="ECO:0007669"/>
    <property type="project" value="TreeGrafter"/>
</dbReference>
<dbReference type="CDD" id="cd04033">
    <property type="entry name" value="C2_NEDD4_NEDD4L"/>
    <property type="match status" value="1"/>
</dbReference>
<feature type="non-terminal residue" evidence="8">
    <location>
        <position position="758"/>
    </location>
</feature>
<organism evidence="8">
    <name type="scientific">Schistocephalus solidus</name>
    <name type="common">Tapeworm</name>
    <dbReference type="NCBI Taxonomy" id="70667"/>
    <lineage>
        <taxon>Eukaryota</taxon>
        <taxon>Metazoa</taxon>
        <taxon>Spiralia</taxon>
        <taxon>Lophotrochozoa</taxon>
        <taxon>Platyhelminthes</taxon>
        <taxon>Cestoda</taxon>
        <taxon>Eucestoda</taxon>
        <taxon>Diphyllobothriidea</taxon>
        <taxon>Diphyllobothriidae</taxon>
        <taxon>Schistocephalus</taxon>
    </lineage>
</organism>
<proteinExistence type="predicted"/>
<protein>
    <recommendedName>
        <fullName evidence="9">E3 ubiquitin-protein ligase NEDD4</fullName>
    </recommendedName>
</protein>
<dbReference type="CDD" id="cd00201">
    <property type="entry name" value="WW"/>
    <property type="match status" value="4"/>
</dbReference>
<comment type="subcellular location">
    <subcellularLocation>
        <location evidence="2">Cytoplasm</location>
    </subcellularLocation>
    <subcellularLocation>
        <location evidence="1">Nucleus</location>
    </subcellularLocation>
</comment>
<dbReference type="FunFam" id="2.60.40.150:FF:000289">
    <property type="entry name" value="E3 ubiquitin-protein ligase"/>
    <property type="match status" value="1"/>
</dbReference>
<feature type="domain" description="WW" evidence="7">
    <location>
        <begin position="263"/>
        <end position="296"/>
    </location>
</feature>
<keyword evidence="3" id="KW-0963">Cytoplasm</keyword>
<name>A0A0X3NRX2_SCHSO</name>
<feature type="domain" description="WW" evidence="7">
    <location>
        <begin position="612"/>
        <end position="645"/>
    </location>
</feature>
<dbReference type="PANTHER" id="PTHR17616:SF8">
    <property type="entry name" value="TRANSCRIPTIONAL COACTIVATOR YORKIE"/>
    <property type="match status" value="1"/>
</dbReference>
<dbReference type="Pfam" id="PF00168">
    <property type="entry name" value="C2"/>
    <property type="match status" value="1"/>
</dbReference>
<dbReference type="InterPro" id="IPR036020">
    <property type="entry name" value="WW_dom_sf"/>
</dbReference>
<feature type="domain" description="WW" evidence="7">
    <location>
        <begin position="685"/>
        <end position="718"/>
    </location>
</feature>
<evidence type="ECO:0000256" key="3">
    <source>
        <dbReference type="ARBA" id="ARBA00022490"/>
    </source>
</evidence>
<feature type="compositionally biased region" description="Low complexity" evidence="5">
    <location>
        <begin position="658"/>
        <end position="670"/>
    </location>
</feature>
<dbReference type="GO" id="GO:0045944">
    <property type="term" value="P:positive regulation of transcription by RNA polymerase II"/>
    <property type="evidence" value="ECO:0007669"/>
    <property type="project" value="TreeGrafter"/>
</dbReference>
<dbReference type="PROSITE" id="PS50004">
    <property type="entry name" value="C2"/>
    <property type="match status" value="1"/>
</dbReference>
<feature type="domain" description="C2" evidence="6">
    <location>
        <begin position="28"/>
        <end position="151"/>
    </location>
</feature>
<dbReference type="AlphaFoldDB" id="A0A0X3NRX2"/>
<dbReference type="Gene3D" id="2.20.70.10">
    <property type="match status" value="3"/>
</dbReference>
<accession>A0A0X3NRX2</accession>
<dbReference type="EMBL" id="GEEE01020614">
    <property type="protein sequence ID" value="JAP42611.1"/>
    <property type="molecule type" value="Transcribed_RNA"/>
</dbReference>
<evidence type="ECO:0008006" key="9">
    <source>
        <dbReference type="Google" id="ProtNLM"/>
    </source>
</evidence>
<dbReference type="InterPro" id="IPR000008">
    <property type="entry name" value="C2_dom"/>
</dbReference>
<gene>
    <name evidence="8" type="ORF">TR123442</name>
</gene>
<dbReference type="PROSITE" id="PS50020">
    <property type="entry name" value="WW_DOMAIN_2"/>
    <property type="match status" value="4"/>
</dbReference>
<evidence type="ECO:0000313" key="8">
    <source>
        <dbReference type="EMBL" id="JAP42611.1"/>
    </source>
</evidence>
<dbReference type="Gene3D" id="3.90.1750.10">
    <property type="entry name" value="Hect, E3 ligase catalytic domains"/>
    <property type="match status" value="1"/>
</dbReference>
<dbReference type="GO" id="GO:0005737">
    <property type="term" value="C:cytoplasm"/>
    <property type="evidence" value="ECO:0007669"/>
    <property type="project" value="UniProtKB-SubCell"/>
</dbReference>
<sequence length="758" mass="83267">MDQSDSPGGLRFRGFSMSSVNHVPILVHSDVLGIPPQRCSPGTRILKVNVVRGSSLMKKDIFGTSDPYCRISLYRDVRQTTIVGNSVRTKTIKRSLNPFWNEEFYFRVNPESSRLLFEIFDENRITRDDFLGLVAIHLPQLDIRTEPLESGRLAAKNFLLRPRSVRSRVKGKLLLALSYLPDTLDVSISRVPNVDRACIPNHSLPVSPTTAVAAAAASSGVSARLAQLHSADLEATHITNESGCGDDDAHETALQTSIMPENEPLPDGWDERIDQNGRTYYVDHINRRTQWDRPLSRLPDGWEQRTDVNGRVYYLDHVHQRTTWYSPLSMHAIQEGEAWVEPPGNLDAHIRTDDSMETSAGYLADIQGAPSPANDAQASIVNGSQSDPEVASERPSSGSQHQMRPPVIHQHRPHDEEEGMDEPTRTRRLLRRGQSSTTATLSRPPPMLLVSTGPTPEEEVQAAQTMYLRRHQVRVEDTTPRPLAESALSPGPVQQQPNASMEVSLSPNVTSLSSDAMDSGSPDTASLCEANTGAPCLVAPVVASSPDLLATANVTVVDSGGERATATTNTVEISHAAAAVATTRSPISIVSPTPTGSGATAYSAPNGNLDTEGLPPGWQMALTANGRPFFINHNDQTTTWDDPRKRPRTKASRDRENSTPASETAASAPSVLAGAVQKHSIPALGPLPPGWEERVHTNGRIFYINHNARTTQWEDPRLERLGGPAVPYSRNYRQKYEYFRSRLRAPRDVQAKFEIRVT</sequence>
<evidence type="ECO:0000256" key="1">
    <source>
        <dbReference type="ARBA" id="ARBA00004123"/>
    </source>
</evidence>
<evidence type="ECO:0000256" key="5">
    <source>
        <dbReference type="SAM" id="MobiDB-lite"/>
    </source>
</evidence>
<feature type="compositionally biased region" description="Polar residues" evidence="5">
    <location>
        <begin position="374"/>
        <end position="387"/>
    </location>
</feature>
<dbReference type="Pfam" id="PF00397">
    <property type="entry name" value="WW"/>
    <property type="match status" value="4"/>
</dbReference>
<dbReference type="SMART" id="SM00239">
    <property type="entry name" value="C2"/>
    <property type="match status" value="1"/>
</dbReference>
<evidence type="ECO:0000259" key="7">
    <source>
        <dbReference type="PROSITE" id="PS50020"/>
    </source>
</evidence>
<dbReference type="PROSITE" id="PS01159">
    <property type="entry name" value="WW_DOMAIN_1"/>
    <property type="match status" value="3"/>
</dbReference>
<feature type="region of interest" description="Disordered" evidence="5">
    <location>
        <begin position="482"/>
        <end position="501"/>
    </location>
</feature>
<feature type="region of interest" description="Disordered" evidence="5">
    <location>
        <begin position="365"/>
        <end position="454"/>
    </location>
</feature>
<dbReference type="SMART" id="SM00456">
    <property type="entry name" value="WW"/>
    <property type="match status" value="4"/>
</dbReference>
<dbReference type="FunFam" id="2.20.70.10:FF:000017">
    <property type="entry name" value="E3 ubiquitin-protein ligase"/>
    <property type="match status" value="1"/>
</dbReference>
<dbReference type="InterPro" id="IPR001202">
    <property type="entry name" value="WW_dom"/>
</dbReference>
<evidence type="ECO:0000256" key="2">
    <source>
        <dbReference type="ARBA" id="ARBA00004496"/>
    </source>
</evidence>
<dbReference type="GO" id="GO:0005634">
    <property type="term" value="C:nucleus"/>
    <property type="evidence" value="ECO:0007669"/>
    <property type="project" value="UniProtKB-SubCell"/>
</dbReference>
<reference evidence="8" key="1">
    <citation type="submission" date="2016-01" db="EMBL/GenBank/DDBJ databases">
        <title>Reference transcriptome for the parasite Schistocephalus solidus: insights into the molecular evolution of parasitism.</title>
        <authorList>
            <person name="Hebert F.O."/>
            <person name="Grambauer S."/>
            <person name="Barber I."/>
            <person name="Landry C.R."/>
            <person name="Aubin-Horth N."/>
        </authorList>
    </citation>
    <scope>NUCLEOTIDE SEQUENCE</scope>
</reference>
<keyword evidence="4" id="KW-0539">Nucleus</keyword>
<dbReference type="InterPro" id="IPR051583">
    <property type="entry name" value="YAP1"/>
</dbReference>
<dbReference type="PANTHER" id="PTHR17616">
    <property type="entry name" value="YES-ASSOCIATED PROTEIN YAP1 FAMILY MEMBER"/>
    <property type="match status" value="1"/>
</dbReference>
<feature type="region of interest" description="Disordered" evidence="5">
    <location>
        <begin position="589"/>
        <end position="609"/>
    </location>
</feature>
<dbReference type="InterPro" id="IPR035892">
    <property type="entry name" value="C2_domain_sf"/>
</dbReference>
<evidence type="ECO:0000256" key="4">
    <source>
        <dbReference type="ARBA" id="ARBA00023242"/>
    </source>
</evidence>
<evidence type="ECO:0000259" key="6">
    <source>
        <dbReference type="PROSITE" id="PS50004"/>
    </source>
</evidence>
<feature type="region of interest" description="Disordered" evidence="5">
    <location>
        <begin position="630"/>
        <end position="670"/>
    </location>
</feature>
<dbReference type="Gene3D" id="2.60.40.150">
    <property type="entry name" value="C2 domain"/>
    <property type="match status" value="1"/>
</dbReference>
<dbReference type="GO" id="GO:0003713">
    <property type="term" value="F:transcription coactivator activity"/>
    <property type="evidence" value="ECO:0007669"/>
    <property type="project" value="TreeGrafter"/>
</dbReference>
<feature type="domain" description="WW" evidence="7">
    <location>
        <begin position="296"/>
        <end position="329"/>
    </location>
</feature>